<accession>A0ACB6QGS2</accession>
<evidence type="ECO:0000313" key="2">
    <source>
        <dbReference type="Proteomes" id="UP000799755"/>
    </source>
</evidence>
<proteinExistence type="predicted"/>
<dbReference type="Proteomes" id="UP000799755">
    <property type="component" value="Unassembled WGS sequence"/>
</dbReference>
<reference evidence="1" key="1">
    <citation type="journal article" date="2020" name="Stud. Mycol.">
        <title>101 Dothideomycetes genomes: a test case for predicting lifestyles and emergence of pathogens.</title>
        <authorList>
            <person name="Haridas S."/>
            <person name="Albert R."/>
            <person name="Binder M."/>
            <person name="Bloem J."/>
            <person name="Labutti K."/>
            <person name="Salamov A."/>
            <person name="Andreopoulos B."/>
            <person name="Baker S."/>
            <person name="Barry K."/>
            <person name="Bills G."/>
            <person name="Bluhm B."/>
            <person name="Cannon C."/>
            <person name="Castanera R."/>
            <person name="Culley D."/>
            <person name="Daum C."/>
            <person name="Ezra D."/>
            <person name="Gonzalez J."/>
            <person name="Henrissat B."/>
            <person name="Kuo A."/>
            <person name="Liang C."/>
            <person name="Lipzen A."/>
            <person name="Lutzoni F."/>
            <person name="Magnuson J."/>
            <person name="Mondo S."/>
            <person name="Nolan M."/>
            <person name="Ohm R."/>
            <person name="Pangilinan J."/>
            <person name="Park H.-J."/>
            <person name="Ramirez L."/>
            <person name="Alfaro M."/>
            <person name="Sun H."/>
            <person name="Tritt A."/>
            <person name="Yoshinaga Y."/>
            <person name="Zwiers L.-H."/>
            <person name="Turgeon B."/>
            <person name="Goodwin S."/>
            <person name="Spatafora J."/>
            <person name="Crous P."/>
            <person name="Grigoriev I."/>
        </authorList>
    </citation>
    <scope>NUCLEOTIDE SEQUENCE</scope>
    <source>
        <strain evidence="1">ATCC 200398</strain>
    </source>
</reference>
<keyword evidence="2" id="KW-1185">Reference proteome</keyword>
<organism evidence="1 2">
    <name type="scientific">Lindgomyces ingoldianus</name>
    <dbReference type="NCBI Taxonomy" id="673940"/>
    <lineage>
        <taxon>Eukaryota</taxon>
        <taxon>Fungi</taxon>
        <taxon>Dikarya</taxon>
        <taxon>Ascomycota</taxon>
        <taxon>Pezizomycotina</taxon>
        <taxon>Dothideomycetes</taxon>
        <taxon>Pleosporomycetidae</taxon>
        <taxon>Pleosporales</taxon>
        <taxon>Lindgomycetaceae</taxon>
        <taxon>Lindgomyces</taxon>
    </lineage>
</organism>
<sequence length="108" mass="11814">MANSGPRYRLTCDAVESRVSCASFAGRWCVSRSLRRQSCCGCGEVAHTWASAVCIWLALGGMQLWRRARRVHQSPLISEPSVESALEATAGDRRRDHGIGRYFGGEAG</sequence>
<name>A0ACB6QGS2_9PLEO</name>
<evidence type="ECO:0000313" key="1">
    <source>
        <dbReference type="EMBL" id="KAF2465567.1"/>
    </source>
</evidence>
<dbReference type="EMBL" id="MU003529">
    <property type="protein sequence ID" value="KAF2465567.1"/>
    <property type="molecule type" value="Genomic_DNA"/>
</dbReference>
<comment type="caution">
    <text evidence="1">The sequence shown here is derived from an EMBL/GenBank/DDBJ whole genome shotgun (WGS) entry which is preliminary data.</text>
</comment>
<gene>
    <name evidence="1" type="ORF">BDR25DRAFT_85062</name>
</gene>
<protein>
    <submittedName>
        <fullName evidence="1">Uncharacterized protein</fullName>
    </submittedName>
</protein>